<evidence type="ECO:0000259" key="14">
    <source>
        <dbReference type="Pfam" id="PF01292"/>
    </source>
</evidence>
<evidence type="ECO:0000256" key="7">
    <source>
        <dbReference type="ARBA" id="ARBA00022723"/>
    </source>
</evidence>
<proteinExistence type="inferred from homology"/>
<dbReference type="GO" id="GO:0009055">
    <property type="term" value="F:electron transfer activity"/>
    <property type="evidence" value="ECO:0007669"/>
    <property type="project" value="InterPro"/>
</dbReference>
<evidence type="ECO:0000256" key="1">
    <source>
        <dbReference type="ARBA" id="ARBA00001970"/>
    </source>
</evidence>
<keyword evidence="9 13" id="KW-1133">Transmembrane helix</keyword>
<feature type="transmembrane region" description="Helical" evidence="13">
    <location>
        <begin position="65"/>
        <end position="82"/>
    </location>
</feature>
<reference evidence="15 16" key="1">
    <citation type="submission" date="2020-02" db="EMBL/GenBank/DDBJ databases">
        <authorList>
            <person name="Li G."/>
        </authorList>
    </citation>
    <scope>NUCLEOTIDE SEQUENCE [LARGE SCALE GENOMIC DNA]</scope>
    <source>
        <strain evidence="15 16">DSM 102029</strain>
    </source>
</reference>
<dbReference type="RefSeq" id="WP_163073382.1">
    <property type="nucleotide sequence ID" value="NZ_CP048630.1"/>
</dbReference>
<comment type="subcellular location">
    <subcellularLocation>
        <location evidence="2">Cell membrane</location>
        <topology evidence="2">Multi-pass membrane protein</topology>
    </subcellularLocation>
</comment>
<evidence type="ECO:0000256" key="8">
    <source>
        <dbReference type="ARBA" id="ARBA00022982"/>
    </source>
</evidence>
<comment type="similarity">
    <text evidence="12">Belongs to the cytochrome b561 family.</text>
</comment>
<feature type="transmembrane region" description="Helical" evidence="13">
    <location>
        <begin position="103"/>
        <end position="123"/>
    </location>
</feature>
<dbReference type="PANTHER" id="PTHR30529">
    <property type="entry name" value="CYTOCHROME B561"/>
    <property type="match status" value="1"/>
</dbReference>
<organism evidence="15 16">
    <name type="scientific">Ancylobacter pratisalsi</name>
    <dbReference type="NCBI Taxonomy" id="1745854"/>
    <lineage>
        <taxon>Bacteria</taxon>
        <taxon>Pseudomonadati</taxon>
        <taxon>Pseudomonadota</taxon>
        <taxon>Alphaproteobacteria</taxon>
        <taxon>Hyphomicrobiales</taxon>
        <taxon>Xanthobacteraceae</taxon>
        <taxon>Ancylobacter</taxon>
    </lineage>
</organism>
<dbReference type="InterPro" id="IPR016174">
    <property type="entry name" value="Di-haem_cyt_TM"/>
</dbReference>
<comment type="cofactor">
    <cofactor evidence="1">
        <name>heme b</name>
        <dbReference type="ChEBI" id="CHEBI:60344"/>
    </cofactor>
</comment>
<feature type="domain" description="Cytochrome b561 bacterial/Ni-hydrogenase" evidence="14">
    <location>
        <begin position="17"/>
        <end position="190"/>
    </location>
</feature>
<dbReference type="GO" id="GO:0020037">
    <property type="term" value="F:heme binding"/>
    <property type="evidence" value="ECO:0007669"/>
    <property type="project" value="TreeGrafter"/>
</dbReference>
<evidence type="ECO:0000256" key="2">
    <source>
        <dbReference type="ARBA" id="ARBA00004651"/>
    </source>
</evidence>
<keyword evidence="6 13" id="KW-0812">Transmembrane</keyword>
<sequence length="192" mass="20979">MPPSDARKAAPVAAPVRYSAAARWLHWVVAAFVVCLIPLGIYMVARGEATNFDAVTGTLYSLHKLFGFIVLWFILLRVLVRLQRAAPPPVATLTPLERVASHVVHGALYIMLVTVPLLGWAGISAYPALDVFGLFNLPAILSPDQELANRILGNHKLAALLLGGLALVHIAAALRHRFLKRDGVFQRMWPPN</sequence>
<dbReference type="SUPFAM" id="SSF81342">
    <property type="entry name" value="Transmembrane di-heme cytochromes"/>
    <property type="match status" value="1"/>
</dbReference>
<evidence type="ECO:0000256" key="5">
    <source>
        <dbReference type="ARBA" id="ARBA00022617"/>
    </source>
</evidence>
<name>A0A6P1YI96_9HYPH</name>
<keyword evidence="5" id="KW-0349">Heme</keyword>
<dbReference type="InterPro" id="IPR011577">
    <property type="entry name" value="Cyt_b561_bac/Ni-Hgenase"/>
</dbReference>
<dbReference type="Pfam" id="PF01292">
    <property type="entry name" value="Ni_hydr_CYTB"/>
    <property type="match status" value="1"/>
</dbReference>
<evidence type="ECO:0000256" key="12">
    <source>
        <dbReference type="ARBA" id="ARBA00037975"/>
    </source>
</evidence>
<keyword evidence="10" id="KW-0408">Iron</keyword>
<dbReference type="GO" id="GO:0046872">
    <property type="term" value="F:metal ion binding"/>
    <property type="evidence" value="ECO:0007669"/>
    <property type="project" value="UniProtKB-KW"/>
</dbReference>
<keyword evidence="16" id="KW-1185">Reference proteome</keyword>
<keyword evidence="8" id="KW-0249">Electron transport</keyword>
<keyword evidence="11 13" id="KW-0472">Membrane</keyword>
<dbReference type="Proteomes" id="UP000464751">
    <property type="component" value="Chromosome"/>
</dbReference>
<feature type="transmembrane region" description="Helical" evidence="13">
    <location>
        <begin position="157"/>
        <end position="174"/>
    </location>
</feature>
<dbReference type="KEGG" id="apra:G3A50_01035"/>
<dbReference type="PANTHER" id="PTHR30529:SF1">
    <property type="entry name" value="CYTOCHROME B561 HOMOLOG 2"/>
    <property type="match status" value="1"/>
</dbReference>
<evidence type="ECO:0000313" key="15">
    <source>
        <dbReference type="EMBL" id="QIB32441.1"/>
    </source>
</evidence>
<accession>A0A6P1YI96</accession>
<evidence type="ECO:0000313" key="16">
    <source>
        <dbReference type="Proteomes" id="UP000464751"/>
    </source>
</evidence>
<evidence type="ECO:0000256" key="10">
    <source>
        <dbReference type="ARBA" id="ARBA00023004"/>
    </source>
</evidence>
<keyword evidence="4" id="KW-1003">Cell membrane</keyword>
<dbReference type="AlphaFoldDB" id="A0A6P1YI96"/>
<evidence type="ECO:0000256" key="13">
    <source>
        <dbReference type="SAM" id="Phobius"/>
    </source>
</evidence>
<protein>
    <submittedName>
        <fullName evidence="15">Cytochrome b</fullName>
    </submittedName>
</protein>
<dbReference type="EMBL" id="CP048630">
    <property type="protein sequence ID" value="QIB32441.1"/>
    <property type="molecule type" value="Genomic_DNA"/>
</dbReference>
<dbReference type="GO" id="GO:0022904">
    <property type="term" value="P:respiratory electron transport chain"/>
    <property type="evidence" value="ECO:0007669"/>
    <property type="project" value="InterPro"/>
</dbReference>
<keyword evidence="7" id="KW-0479">Metal-binding</keyword>
<evidence type="ECO:0000256" key="6">
    <source>
        <dbReference type="ARBA" id="ARBA00022692"/>
    </source>
</evidence>
<dbReference type="Gene3D" id="1.20.950.20">
    <property type="entry name" value="Transmembrane di-heme cytochromes, Chain C"/>
    <property type="match status" value="1"/>
</dbReference>
<feature type="transmembrane region" description="Helical" evidence="13">
    <location>
        <begin position="24"/>
        <end position="45"/>
    </location>
</feature>
<evidence type="ECO:0000256" key="4">
    <source>
        <dbReference type="ARBA" id="ARBA00022475"/>
    </source>
</evidence>
<dbReference type="GO" id="GO:0005886">
    <property type="term" value="C:plasma membrane"/>
    <property type="evidence" value="ECO:0007669"/>
    <property type="project" value="UniProtKB-SubCell"/>
</dbReference>
<evidence type="ECO:0000256" key="11">
    <source>
        <dbReference type="ARBA" id="ARBA00023136"/>
    </source>
</evidence>
<gene>
    <name evidence="15" type="ORF">G3A50_01035</name>
</gene>
<evidence type="ECO:0000256" key="9">
    <source>
        <dbReference type="ARBA" id="ARBA00022989"/>
    </source>
</evidence>
<dbReference type="InterPro" id="IPR052168">
    <property type="entry name" value="Cytochrome_b561_oxidase"/>
</dbReference>
<evidence type="ECO:0000256" key="3">
    <source>
        <dbReference type="ARBA" id="ARBA00022448"/>
    </source>
</evidence>
<keyword evidence="3" id="KW-0813">Transport</keyword>